<name>A0A9W6RD92_9ACTN</name>
<protein>
    <submittedName>
        <fullName evidence="2">Uncharacterized protein</fullName>
    </submittedName>
</protein>
<proteinExistence type="predicted"/>
<feature type="region of interest" description="Disordered" evidence="1">
    <location>
        <begin position="1"/>
        <end position="26"/>
    </location>
</feature>
<dbReference type="EMBL" id="BSTJ01000002">
    <property type="protein sequence ID" value="GLY73633.1"/>
    <property type="molecule type" value="Genomic_DNA"/>
</dbReference>
<sequence>MNPRSSARTSVPTDGMNSGNYLTRRDNGRPLAIDHGYCFPSSDKSPIISDFVADRFDRPISDGVIAQVRSVNPQRLADEPRSCGLDEDAIAGAAARLREKPAELERSLTAIRRRSRSARAAYTGFSANSSR</sequence>
<evidence type="ECO:0000313" key="2">
    <source>
        <dbReference type="EMBL" id="GLY73633.1"/>
    </source>
</evidence>
<evidence type="ECO:0000313" key="3">
    <source>
        <dbReference type="Proteomes" id="UP001165135"/>
    </source>
</evidence>
<reference evidence="2" key="1">
    <citation type="submission" date="2023-03" db="EMBL/GenBank/DDBJ databases">
        <title>Actinoallomurus iriomotensis NBRC 103681.</title>
        <authorList>
            <person name="Ichikawa N."/>
            <person name="Sato H."/>
            <person name="Tonouchi N."/>
        </authorList>
    </citation>
    <scope>NUCLEOTIDE SEQUENCE</scope>
    <source>
        <strain evidence="2">NBRC 103681</strain>
    </source>
</reference>
<comment type="caution">
    <text evidence="2">The sequence shown here is derived from an EMBL/GenBank/DDBJ whole genome shotgun (WGS) entry which is preliminary data.</text>
</comment>
<accession>A0A9W6RD92</accession>
<gene>
    <name evidence="2" type="ORF">Airi01_019000</name>
</gene>
<evidence type="ECO:0000256" key="1">
    <source>
        <dbReference type="SAM" id="MobiDB-lite"/>
    </source>
</evidence>
<dbReference type="AlphaFoldDB" id="A0A9W6RD92"/>
<feature type="compositionally biased region" description="Polar residues" evidence="1">
    <location>
        <begin position="1"/>
        <end position="21"/>
    </location>
</feature>
<organism evidence="2 3">
    <name type="scientific">Actinoallomurus iriomotensis</name>
    <dbReference type="NCBI Taxonomy" id="478107"/>
    <lineage>
        <taxon>Bacteria</taxon>
        <taxon>Bacillati</taxon>
        <taxon>Actinomycetota</taxon>
        <taxon>Actinomycetes</taxon>
        <taxon>Streptosporangiales</taxon>
        <taxon>Thermomonosporaceae</taxon>
        <taxon>Actinoallomurus</taxon>
    </lineage>
</organism>
<dbReference type="Proteomes" id="UP001165135">
    <property type="component" value="Unassembled WGS sequence"/>
</dbReference>